<gene>
    <name evidence="2" type="ORF">FN846DRAFT_351329</name>
</gene>
<reference evidence="2 3" key="1">
    <citation type="submission" date="2019-09" db="EMBL/GenBank/DDBJ databases">
        <title>Draft genome of the ectomycorrhizal ascomycete Sphaerosporella brunnea.</title>
        <authorList>
            <consortium name="DOE Joint Genome Institute"/>
            <person name="Benucci G.M."/>
            <person name="Marozzi G."/>
            <person name="Antonielli L."/>
            <person name="Sanchez S."/>
            <person name="Marco P."/>
            <person name="Wang X."/>
            <person name="Falini L.B."/>
            <person name="Barry K."/>
            <person name="Haridas S."/>
            <person name="Lipzen A."/>
            <person name="Labutti K."/>
            <person name="Grigoriev I.V."/>
            <person name="Murat C."/>
            <person name="Martin F."/>
            <person name="Albertini E."/>
            <person name="Donnini D."/>
            <person name="Bonito G."/>
        </authorList>
    </citation>
    <scope>NUCLEOTIDE SEQUENCE [LARGE SCALE GENOMIC DNA]</scope>
    <source>
        <strain evidence="2 3">Sb_GMNB300</strain>
    </source>
</reference>
<accession>A0A5J5EJD7</accession>
<evidence type="ECO:0000313" key="3">
    <source>
        <dbReference type="Proteomes" id="UP000326924"/>
    </source>
</evidence>
<evidence type="ECO:0000313" key="2">
    <source>
        <dbReference type="EMBL" id="KAA8895197.1"/>
    </source>
</evidence>
<evidence type="ECO:0000256" key="1">
    <source>
        <dbReference type="SAM" id="Phobius"/>
    </source>
</evidence>
<proteinExistence type="predicted"/>
<dbReference type="AlphaFoldDB" id="A0A5J5EJD7"/>
<dbReference type="EMBL" id="VXIS01000283">
    <property type="protein sequence ID" value="KAA8895197.1"/>
    <property type="molecule type" value="Genomic_DNA"/>
</dbReference>
<dbReference type="InParanoid" id="A0A5J5EJD7"/>
<sequence>MIYPSGTEVAYMMGFLLTISTQTYRASTKYAFYSICLVCCMSCMNQATKPQVANQTAVVSPLEHLHRNARAGALPAHSRHSPKHSPPCIHTCSTVYISRRMRMVDVSCFVLFADGASPHFSLSQPASWDESGVSGCFCFFLFFFVFFVFSPSPVVVIHMQAWTVPEGT</sequence>
<keyword evidence="1" id="KW-0812">Transmembrane</keyword>
<feature type="transmembrane region" description="Helical" evidence="1">
    <location>
        <begin position="132"/>
        <end position="149"/>
    </location>
</feature>
<name>A0A5J5EJD7_9PEZI</name>
<dbReference type="Proteomes" id="UP000326924">
    <property type="component" value="Unassembled WGS sequence"/>
</dbReference>
<protein>
    <submittedName>
        <fullName evidence="2">Uncharacterized protein</fullName>
    </submittedName>
</protein>
<comment type="caution">
    <text evidence="2">The sequence shown here is derived from an EMBL/GenBank/DDBJ whole genome shotgun (WGS) entry which is preliminary data.</text>
</comment>
<keyword evidence="3" id="KW-1185">Reference proteome</keyword>
<keyword evidence="1" id="KW-0472">Membrane</keyword>
<organism evidence="2 3">
    <name type="scientific">Sphaerosporella brunnea</name>
    <dbReference type="NCBI Taxonomy" id="1250544"/>
    <lineage>
        <taxon>Eukaryota</taxon>
        <taxon>Fungi</taxon>
        <taxon>Dikarya</taxon>
        <taxon>Ascomycota</taxon>
        <taxon>Pezizomycotina</taxon>
        <taxon>Pezizomycetes</taxon>
        <taxon>Pezizales</taxon>
        <taxon>Pyronemataceae</taxon>
        <taxon>Sphaerosporella</taxon>
    </lineage>
</organism>
<keyword evidence="1" id="KW-1133">Transmembrane helix</keyword>